<keyword evidence="2" id="KW-0808">Transferase</keyword>
<sequence>MPKIASVSTYEPPYTIEQSNVEQLIKELFQHKYNNLDRLLKVFKNGDIERRQFCVPMEWYKNEHTFEERNDLYIELATIYTVDVIKKCLNNLKFFETPIDPSEIDAFFFVSSSGISTPSIDARVMNHLKFSDRIKRIPIWGLGCAGGAAGISRAFDYCLAHPTKKALVVCVELCSLTFQKNDYSKSNLVGTSLFSDGVACALVCGDEVNLPTNKSIPYIINTASKWMPNSLDVMGWDFKDDGLHVIFSKDIPSIIEKWLGPFIHDFLKENDIPYNQLAHFIAHPGGKKVLKAYESTLNLTEHHTEISRNVLKQHGNMSSPTVLYVLEQFMLNNRAQNDYGLMVALGPGFSGEAVLLQWRNSN</sequence>
<dbReference type="PANTHER" id="PTHR11877">
    <property type="entry name" value="HYDROXYMETHYLGLUTARYL-COA SYNTHASE"/>
    <property type="match status" value="1"/>
</dbReference>
<dbReference type="InterPro" id="IPR016039">
    <property type="entry name" value="Thiolase-like"/>
</dbReference>
<dbReference type="InterPro" id="IPR011141">
    <property type="entry name" value="Polyketide_synthase_type-III"/>
</dbReference>
<dbReference type="eggNOG" id="COG3424">
    <property type="taxonomic scope" value="Bacteria"/>
</dbReference>
<dbReference type="PIRSF" id="PIRSF000451">
    <property type="entry name" value="PKS_III"/>
    <property type="match status" value="1"/>
</dbReference>
<dbReference type="GO" id="GO:0016747">
    <property type="term" value="F:acyltransferase activity, transferring groups other than amino-acyl groups"/>
    <property type="evidence" value="ECO:0007669"/>
    <property type="project" value="InterPro"/>
</dbReference>
<evidence type="ECO:0000256" key="2">
    <source>
        <dbReference type="ARBA" id="ARBA00022679"/>
    </source>
</evidence>
<dbReference type="SUPFAM" id="SSF53901">
    <property type="entry name" value="Thiolase-like"/>
    <property type="match status" value="2"/>
</dbReference>
<comment type="caution">
    <text evidence="7">The sequence shown here is derived from an EMBL/GenBank/DDBJ whole genome shotgun (WGS) entry which is preliminary data.</text>
</comment>
<evidence type="ECO:0000259" key="6">
    <source>
        <dbReference type="Pfam" id="PF02797"/>
    </source>
</evidence>
<feature type="domain" description="Chalcone/stilbene synthase N-terminal" evidence="5">
    <location>
        <begin position="92"/>
        <end position="206"/>
    </location>
</feature>
<dbReference type="Pfam" id="PF02797">
    <property type="entry name" value="Chal_sti_synt_C"/>
    <property type="match status" value="1"/>
</dbReference>
<dbReference type="Gene3D" id="3.40.47.10">
    <property type="match status" value="2"/>
</dbReference>
<dbReference type="RefSeq" id="WP_036172715.1">
    <property type="nucleotide sequence ID" value="NZ_AVCZ01000004.1"/>
</dbReference>
<proteinExistence type="inferred from homology"/>
<keyword evidence="3" id="KW-0012">Acyltransferase</keyword>
<accession>A0A0A3JXR8</accession>
<dbReference type="GO" id="GO:0030639">
    <property type="term" value="P:polyketide biosynthetic process"/>
    <property type="evidence" value="ECO:0007669"/>
    <property type="project" value="TreeGrafter"/>
</dbReference>
<keyword evidence="8" id="KW-1185">Reference proteome</keyword>
<dbReference type="Proteomes" id="UP000030595">
    <property type="component" value="Unassembled WGS sequence"/>
</dbReference>
<name>A0A0A3JXR8_9BACL</name>
<comment type="similarity">
    <text evidence="1">Belongs to the thiolase-like superfamily. Chalcone/stilbene synthases family.</text>
</comment>
<dbReference type="InterPro" id="IPR012328">
    <property type="entry name" value="Chalcone/stilbene_synt_C"/>
</dbReference>
<dbReference type="InterPro" id="IPR001099">
    <property type="entry name" value="Chalcone/stilbene_synt_N"/>
</dbReference>
<dbReference type="EMBL" id="JPVQ01000004">
    <property type="protein sequence ID" value="KGR91767.1"/>
    <property type="molecule type" value="Genomic_DNA"/>
</dbReference>
<dbReference type="CDD" id="cd00831">
    <property type="entry name" value="CHS_like"/>
    <property type="match status" value="1"/>
</dbReference>
<organism evidence="7 8">
    <name type="scientific">Ureibacillus massiliensis 4400831 = CIP 108448 = CCUG 49529</name>
    <dbReference type="NCBI Taxonomy" id="1211035"/>
    <lineage>
        <taxon>Bacteria</taxon>
        <taxon>Bacillati</taxon>
        <taxon>Bacillota</taxon>
        <taxon>Bacilli</taxon>
        <taxon>Bacillales</taxon>
        <taxon>Caryophanaceae</taxon>
        <taxon>Ureibacillus</taxon>
    </lineage>
</organism>
<evidence type="ECO:0000256" key="4">
    <source>
        <dbReference type="PIRSR" id="PIRSR000451-1"/>
    </source>
</evidence>
<evidence type="ECO:0000313" key="7">
    <source>
        <dbReference type="EMBL" id="KGR91767.1"/>
    </source>
</evidence>
<evidence type="ECO:0000313" key="8">
    <source>
        <dbReference type="Proteomes" id="UP000030595"/>
    </source>
</evidence>
<dbReference type="AlphaFoldDB" id="A0A0A3JXR8"/>
<feature type="domain" description="Chalcone/stilbene synthase C-terminal" evidence="6">
    <location>
        <begin position="222"/>
        <end position="357"/>
    </location>
</feature>
<gene>
    <name evidence="7" type="ORF">CD30_04100</name>
</gene>
<dbReference type="PANTHER" id="PTHR11877:SF99">
    <property type="entry name" value="1,3,6,8-TETRAHYDROXYNAPHTHALENE SYNTHASE"/>
    <property type="match status" value="1"/>
</dbReference>
<dbReference type="Pfam" id="PF00195">
    <property type="entry name" value="Chal_sti_synt_N"/>
    <property type="match status" value="1"/>
</dbReference>
<evidence type="ECO:0000256" key="3">
    <source>
        <dbReference type="ARBA" id="ARBA00023315"/>
    </source>
</evidence>
<dbReference type="OrthoDB" id="9786288at2"/>
<evidence type="ECO:0000259" key="5">
    <source>
        <dbReference type="Pfam" id="PF00195"/>
    </source>
</evidence>
<reference evidence="7 8" key="1">
    <citation type="submission" date="2014-02" db="EMBL/GenBank/DDBJ databases">
        <title>Draft genome sequence of Lysinibacillus massiliensis CCUG 49529.</title>
        <authorList>
            <person name="Zhang F."/>
            <person name="Wang G."/>
            <person name="Zhang L."/>
        </authorList>
    </citation>
    <scope>NUCLEOTIDE SEQUENCE [LARGE SCALE GENOMIC DNA]</scope>
    <source>
        <strain evidence="7 8">CCUG 49529</strain>
    </source>
</reference>
<feature type="active site" description="Acyl-thioester intermediate" evidence="4">
    <location>
        <position position="144"/>
    </location>
</feature>
<evidence type="ECO:0000256" key="1">
    <source>
        <dbReference type="ARBA" id="ARBA00005531"/>
    </source>
</evidence>
<protein>
    <submittedName>
        <fullName evidence="7">Chalcone synthase</fullName>
    </submittedName>
</protein>